<dbReference type="SUPFAM" id="SSF53448">
    <property type="entry name" value="Nucleotide-diphospho-sugar transferases"/>
    <property type="match status" value="1"/>
</dbReference>
<sequence length="238" mass="26381">MTAAPILSIIIPCYCEEQNVRPLINALEKTLSGIAWEIIFVDDNSPDGTIHTVRNIAALDRRVRGIVRMGRRGLSSAVTEGILSSSATFVAVMDGDLQHDESCLLPMLAALQEDQYDLAVASRHVLGGDCGGLSGFWRRFISRLGNLVAMSASALINDPMSGFFLMRQRDFEALAPRLTGHGFKILFEIIMTSPKSLRIKECPMVFRERVHGESKMTPRIIGQFFVALAEIKIRNAFR</sequence>
<evidence type="ECO:0000256" key="3">
    <source>
        <dbReference type="ARBA" id="ARBA00022679"/>
    </source>
</evidence>
<reference evidence="5 6" key="1">
    <citation type="journal article" date="2014" name="Genome Biol. Evol.">
        <title>Acetic acid bacteria genomes reveal functional traits for adaptation to life in insect guts.</title>
        <authorList>
            <person name="Chouaia B."/>
            <person name="Gaiarsa S."/>
            <person name="Crotti E."/>
            <person name="Comandatore F."/>
            <person name="Degli Esposti M."/>
            <person name="Ricci I."/>
            <person name="Alma A."/>
            <person name="Favia G."/>
            <person name="Bandi C."/>
            <person name="Daffonchio D."/>
        </authorList>
    </citation>
    <scope>NUCLEOTIDE SEQUENCE [LARGE SCALE GENOMIC DNA]</scope>
    <source>
        <strain evidence="5 6">SF2.1</strain>
    </source>
</reference>
<dbReference type="Gene3D" id="3.90.550.10">
    <property type="entry name" value="Spore Coat Polysaccharide Biosynthesis Protein SpsA, Chain A"/>
    <property type="match status" value="1"/>
</dbReference>
<comment type="caution">
    <text evidence="5">The sequence shown here is derived from an EMBL/GenBank/DDBJ whole genome shotgun (WGS) entry which is preliminary data.</text>
</comment>
<dbReference type="RefSeq" id="WP_035440267.1">
    <property type="nucleotide sequence ID" value="NZ_CBLX010000024.1"/>
</dbReference>
<dbReference type="CDD" id="cd06442">
    <property type="entry name" value="DPM1_like"/>
    <property type="match status" value="1"/>
</dbReference>
<comment type="similarity">
    <text evidence="1">Belongs to the glycosyltransferase 2 family.</text>
</comment>
<proteinExistence type="inferred from homology"/>
<dbReference type="InterPro" id="IPR001173">
    <property type="entry name" value="Glyco_trans_2-like"/>
</dbReference>
<evidence type="ECO:0000256" key="2">
    <source>
        <dbReference type="ARBA" id="ARBA00022676"/>
    </source>
</evidence>
<dbReference type="InterPro" id="IPR029044">
    <property type="entry name" value="Nucleotide-diphossugar_trans"/>
</dbReference>
<dbReference type="GO" id="GO:0004582">
    <property type="term" value="F:dolichyl-phosphate beta-D-mannosyltransferase activity"/>
    <property type="evidence" value="ECO:0007669"/>
    <property type="project" value="UniProtKB-EC"/>
</dbReference>
<name>A0A060QJ59_9PROT</name>
<dbReference type="EMBL" id="CBLX010000024">
    <property type="protein sequence ID" value="CDG41005.1"/>
    <property type="molecule type" value="Genomic_DNA"/>
</dbReference>
<protein>
    <submittedName>
        <fullName evidence="5">Dolichol-phosphate mannosyltransferase homolog</fullName>
        <ecNumber evidence="5">2.4.1.83</ecNumber>
    </submittedName>
</protein>
<evidence type="ECO:0000256" key="1">
    <source>
        <dbReference type="ARBA" id="ARBA00006739"/>
    </source>
</evidence>
<evidence type="ECO:0000259" key="4">
    <source>
        <dbReference type="Pfam" id="PF00535"/>
    </source>
</evidence>
<accession>A0A060QJ59</accession>
<keyword evidence="3 5" id="KW-0808">Transferase</keyword>
<dbReference type="Proteomes" id="UP000027583">
    <property type="component" value="Unassembled WGS sequence"/>
</dbReference>
<dbReference type="GO" id="GO:0009247">
    <property type="term" value="P:glycolipid biosynthetic process"/>
    <property type="evidence" value="ECO:0007669"/>
    <property type="project" value="TreeGrafter"/>
</dbReference>
<dbReference type="AlphaFoldDB" id="A0A060QJ59"/>
<evidence type="ECO:0000313" key="6">
    <source>
        <dbReference type="Proteomes" id="UP000027583"/>
    </source>
</evidence>
<dbReference type="EC" id="2.4.1.83" evidence="5"/>
<dbReference type="eggNOG" id="COG0463">
    <property type="taxonomic scope" value="Bacteria"/>
</dbReference>
<evidence type="ECO:0000313" key="5">
    <source>
        <dbReference type="EMBL" id="CDG41005.1"/>
    </source>
</evidence>
<organism evidence="5 6">
    <name type="scientific">Asaia bogorensis</name>
    <dbReference type="NCBI Taxonomy" id="91915"/>
    <lineage>
        <taxon>Bacteria</taxon>
        <taxon>Pseudomonadati</taxon>
        <taxon>Pseudomonadota</taxon>
        <taxon>Alphaproteobacteria</taxon>
        <taxon>Acetobacterales</taxon>
        <taxon>Acetobacteraceae</taxon>
        <taxon>Asaia</taxon>
    </lineage>
</organism>
<gene>
    <name evidence="5" type="ORF">ASAP_2960</name>
</gene>
<dbReference type="Pfam" id="PF00535">
    <property type="entry name" value="Glycos_transf_2"/>
    <property type="match status" value="1"/>
</dbReference>
<keyword evidence="2 5" id="KW-0328">Glycosyltransferase</keyword>
<dbReference type="PANTHER" id="PTHR43398">
    <property type="entry name" value="DOLICHOL-PHOSPHATE MANNOSYLTRANSFERASE SUBUNIT 1"/>
    <property type="match status" value="1"/>
</dbReference>
<dbReference type="PANTHER" id="PTHR43398:SF1">
    <property type="entry name" value="DOLICHOL-PHOSPHATE MANNOSYLTRANSFERASE SUBUNIT 1"/>
    <property type="match status" value="1"/>
</dbReference>
<feature type="domain" description="Glycosyltransferase 2-like" evidence="4">
    <location>
        <begin position="8"/>
        <end position="138"/>
    </location>
</feature>
<dbReference type="InterPro" id="IPR039528">
    <property type="entry name" value="DPM1-like"/>
</dbReference>
<dbReference type="GO" id="GO:0016020">
    <property type="term" value="C:membrane"/>
    <property type="evidence" value="ECO:0007669"/>
    <property type="project" value="GOC"/>
</dbReference>
<reference evidence="5 6" key="2">
    <citation type="journal article" date="2014" name="PLoS ONE">
        <title>Evolution of mitochondria reconstructed from the energy metabolism of living bacteria.</title>
        <authorList>
            <person name="Degli Esposti M."/>
            <person name="Chouaia B."/>
            <person name="Comandatore F."/>
            <person name="Crotti E."/>
            <person name="Sassera D."/>
            <person name="Lievens P.M."/>
            <person name="Daffonchio D."/>
            <person name="Bandi C."/>
        </authorList>
    </citation>
    <scope>NUCLEOTIDE SEQUENCE [LARGE SCALE GENOMIC DNA]</scope>
    <source>
        <strain evidence="5 6">SF2.1</strain>
    </source>
</reference>